<evidence type="ECO:0000313" key="2">
    <source>
        <dbReference type="EMBL" id="MFD0749123.1"/>
    </source>
</evidence>
<comment type="caution">
    <text evidence="2">The sequence shown here is derived from an EMBL/GenBank/DDBJ whole genome shotgun (WGS) entry which is preliminary data.</text>
</comment>
<dbReference type="Pfam" id="PF03432">
    <property type="entry name" value="Relaxase"/>
    <property type="match status" value="1"/>
</dbReference>
<dbReference type="RefSeq" id="WP_377097213.1">
    <property type="nucleotide sequence ID" value="NZ_JBHTHU010000001.1"/>
</dbReference>
<dbReference type="InterPro" id="IPR005094">
    <property type="entry name" value="Endonuclease_MobA/VirD2"/>
</dbReference>
<dbReference type="Proteomes" id="UP001596958">
    <property type="component" value="Unassembled WGS sequence"/>
</dbReference>
<sequence length="383" mass="43340">MVAKIKSGKSLKGALNYNENKVKQGKATLIHAPGFLKDPANMNFYDKLHRLSDLAARNERSKTNTVHISLNFPSGEKLPTERLQQISDDYMQGIGFGDQPYLVYRHTDVGHPHIHIVSTNIKASGERISLHYLGQNQSEKARKAIELKYSLAKAQEQPRQKTDKLKAVKIDYGQAETKRQLTNVINQVIREYKFTSIPEFNAVLQGYHVLADTGARDSRMNAKGGLLYWLTGEQGDKRGVPIKASSIYGQPTLKNLKERFRLNEALRKPLKPGLIQVIDQALKQATAKEFQLALQKQHVEVLFRQNADGRIYGVTFIDHQHKAVFNGSDLGKAYSKTTQPSQPPMVYPETNSDSLIDILFQPEQQDLTGLNKIKKKKRKRQNL</sequence>
<evidence type="ECO:0000259" key="1">
    <source>
        <dbReference type="Pfam" id="PF03432"/>
    </source>
</evidence>
<keyword evidence="3" id="KW-1185">Reference proteome</keyword>
<evidence type="ECO:0000313" key="3">
    <source>
        <dbReference type="Proteomes" id="UP001596958"/>
    </source>
</evidence>
<reference evidence="3" key="1">
    <citation type="journal article" date="2019" name="Int. J. Syst. Evol. Microbiol.">
        <title>The Global Catalogue of Microorganisms (GCM) 10K type strain sequencing project: providing services to taxonomists for standard genome sequencing and annotation.</title>
        <authorList>
            <consortium name="The Broad Institute Genomics Platform"/>
            <consortium name="The Broad Institute Genome Sequencing Center for Infectious Disease"/>
            <person name="Wu L."/>
            <person name="Ma J."/>
        </authorList>
    </citation>
    <scope>NUCLEOTIDE SEQUENCE [LARGE SCALE GENOMIC DNA]</scope>
    <source>
        <strain evidence="3">CCUG 63418</strain>
    </source>
</reference>
<proteinExistence type="predicted"/>
<protein>
    <submittedName>
        <fullName evidence="2">Relaxase/mobilization nuclease domain-containing protein</fullName>
    </submittedName>
</protein>
<feature type="domain" description="MobA/VirD2-like nuclease" evidence="1">
    <location>
        <begin position="17"/>
        <end position="151"/>
    </location>
</feature>
<name>A0ABW2YRT9_9SPHI</name>
<dbReference type="EMBL" id="JBHTHU010000001">
    <property type="protein sequence ID" value="MFD0749123.1"/>
    <property type="molecule type" value="Genomic_DNA"/>
</dbReference>
<accession>A0ABW2YRT9</accession>
<organism evidence="2 3">
    <name type="scientific">Mucilaginibacter calamicampi</name>
    <dbReference type="NCBI Taxonomy" id="1302352"/>
    <lineage>
        <taxon>Bacteria</taxon>
        <taxon>Pseudomonadati</taxon>
        <taxon>Bacteroidota</taxon>
        <taxon>Sphingobacteriia</taxon>
        <taxon>Sphingobacteriales</taxon>
        <taxon>Sphingobacteriaceae</taxon>
        <taxon>Mucilaginibacter</taxon>
    </lineage>
</organism>
<gene>
    <name evidence="2" type="ORF">ACFQZS_03155</name>
</gene>